<feature type="compositionally biased region" description="Basic and acidic residues" evidence="1">
    <location>
        <begin position="35"/>
        <end position="44"/>
    </location>
</feature>
<proteinExistence type="predicted"/>
<reference evidence="2 3" key="1">
    <citation type="submission" date="2017-11" db="EMBL/GenBank/DDBJ databases">
        <authorList>
            <person name="Han C.G."/>
        </authorList>
    </citation>
    <scope>NUCLEOTIDE SEQUENCE [LARGE SCALE GENOMIC DNA]</scope>
    <source>
        <strain evidence="2 3">HCNT1</strain>
    </source>
</reference>
<dbReference type="Proteomes" id="UP000232164">
    <property type="component" value="Unassembled WGS sequence"/>
</dbReference>
<dbReference type="AlphaFoldDB" id="A0A2N0D1L8"/>
<gene>
    <name evidence="2" type="ORF">CWR43_29210</name>
</gene>
<accession>A0A2N0D1L8</accession>
<dbReference type="EMBL" id="PIQN01000023">
    <property type="protein sequence ID" value="PKA40004.1"/>
    <property type="molecule type" value="Genomic_DNA"/>
</dbReference>
<comment type="caution">
    <text evidence="2">The sequence shown here is derived from an EMBL/GenBank/DDBJ whole genome shotgun (WGS) entry which is preliminary data.</text>
</comment>
<reference evidence="2 3" key="2">
    <citation type="submission" date="2017-12" db="EMBL/GenBank/DDBJ databases">
        <title>Genome sequence of Rhizobium sullae HCNT1 isolated from Sulla coronaria nodules and featuring peculiar denitrification phenotypes.</title>
        <authorList>
            <person name="De Diego-Diaz B."/>
            <person name="Treu L."/>
            <person name="Campanaro S."/>
            <person name="Da Silva Duarte V."/>
            <person name="Basaglia M."/>
            <person name="Favaro L."/>
            <person name="Casella S."/>
            <person name="Squartini A."/>
        </authorList>
    </citation>
    <scope>NUCLEOTIDE SEQUENCE [LARGE SCALE GENOMIC DNA]</scope>
    <source>
        <strain evidence="2 3">HCNT1</strain>
    </source>
</reference>
<evidence type="ECO:0000256" key="1">
    <source>
        <dbReference type="SAM" id="MobiDB-lite"/>
    </source>
</evidence>
<evidence type="ECO:0000313" key="3">
    <source>
        <dbReference type="Proteomes" id="UP000232164"/>
    </source>
</evidence>
<feature type="region of interest" description="Disordered" evidence="1">
    <location>
        <begin position="35"/>
        <end position="152"/>
    </location>
</feature>
<evidence type="ECO:0000313" key="2">
    <source>
        <dbReference type="EMBL" id="PKA40004.1"/>
    </source>
</evidence>
<sequence length="198" mass="21375">MKTPRRNFVVEFKSGRRAMKARTNSIWGDTDLKAFARETEDKTPHPFNSDGAPGTPDQGRDMPCDPMNPGNASEHAGEANAAGTATPSGNGADGEVPNQHEASVLAAIVVAHVPERKPGPQPQTTSTGTPRKHVKRGPVAMGRNKPRSAESVTARDVVSLEDVAALDAENKRLKTLLAEQLHLQNLQLKKMLERFDVT</sequence>
<dbReference type="RefSeq" id="WP_100772812.1">
    <property type="nucleotide sequence ID" value="NZ_PIQN01000023.1"/>
</dbReference>
<name>A0A2N0D1L8_RHISU</name>
<organism evidence="2 3">
    <name type="scientific">Rhizobium sullae</name>
    <name type="common">Rhizobium hedysari</name>
    <dbReference type="NCBI Taxonomy" id="50338"/>
    <lineage>
        <taxon>Bacteria</taxon>
        <taxon>Pseudomonadati</taxon>
        <taxon>Pseudomonadota</taxon>
        <taxon>Alphaproteobacteria</taxon>
        <taxon>Hyphomicrobiales</taxon>
        <taxon>Rhizobiaceae</taxon>
        <taxon>Rhizobium/Agrobacterium group</taxon>
        <taxon>Rhizobium</taxon>
    </lineage>
</organism>
<protein>
    <submittedName>
        <fullName evidence="2">Uncharacterized protein</fullName>
    </submittedName>
</protein>